<dbReference type="Pfam" id="PF06428">
    <property type="entry name" value="Sec2p"/>
    <property type="match status" value="1"/>
</dbReference>
<evidence type="ECO:0000256" key="1">
    <source>
        <dbReference type="ARBA" id="ARBA00023054"/>
    </source>
</evidence>
<feature type="region of interest" description="Disordered" evidence="3">
    <location>
        <begin position="264"/>
        <end position="286"/>
    </location>
</feature>
<dbReference type="Gene3D" id="6.10.140.910">
    <property type="match status" value="1"/>
</dbReference>
<dbReference type="VEuPathDB" id="FungiDB:I7I52_05369"/>
<keyword evidence="1 2" id="KW-0175">Coiled coil</keyword>
<protein>
    <submittedName>
        <fullName evidence="5">GDP/GTP exchange factor Sec2p</fullName>
    </submittedName>
</protein>
<reference evidence="5 6" key="1">
    <citation type="submission" date="2021-01" db="EMBL/GenBank/DDBJ databases">
        <title>Chromosome-level genome assembly of a human fungal pathogen reveals clustering of transcriptionally co-regulated genes.</title>
        <authorList>
            <person name="Voorhies M."/>
            <person name="Cohen S."/>
            <person name="Shea T.P."/>
            <person name="Petrus S."/>
            <person name="Munoz J.F."/>
            <person name="Poplawski S."/>
            <person name="Goldman W.E."/>
            <person name="Michael T."/>
            <person name="Cuomo C.A."/>
            <person name="Sil A."/>
            <person name="Beyhan S."/>
        </authorList>
    </citation>
    <scope>NUCLEOTIDE SEQUENCE [LARGE SCALE GENOMIC DNA]</scope>
    <source>
        <strain evidence="5 6">G184AR</strain>
    </source>
</reference>
<dbReference type="SUPFAM" id="SSF144284">
    <property type="entry name" value="Sec2 N-terminal region"/>
    <property type="match status" value="1"/>
</dbReference>
<comment type="caution">
    <text evidence="5">The sequence shown here is derived from an EMBL/GenBank/DDBJ whole genome shotgun (WGS) entry which is preliminary data.</text>
</comment>
<accession>A0A8H8CZ06</accession>
<evidence type="ECO:0000313" key="5">
    <source>
        <dbReference type="EMBL" id="KAG5293898.1"/>
    </source>
</evidence>
<name>A0A8H8CZ06_AJECA</name>
<dbReference type="GO" id="GO:0070319">
    <property type="term" value="C:Golgi to plasma membrane transport vesicle"/>
    <property type="evidence" value="ECO:0007669"/>
    <property type="project" value="TreeGrafter"/>
</dbReference>
<dbReference type="GO" id="GO:0006887">
    <property type="term" value="P:exocytosis"/>
    <property type="evidence" value="ECO:0007669"/>
    <property type="project" value="TreeGrafter"/>
</dbReference>
<dbReference type="Pfam" id="PF25555">
    <property type="entry name" value="RAB3A-like_C"/>
    <property type="match status" value="1"/>
</dbReference>
<organism evidence="5 6">
    <name type="scientific">Ajellomyces capsulatus</name>
    <name type="common">Darling's disease fungus</name>
    <name type="synonym">Histoplasma capsulatum</name>
    <dbReference type="NCBI Taxonomy" id="5037"/>
    <lineage>
        <taxon>Eukaryota</taxon>
        <taxon>Fungi</taxon>
        <taxon>Dikarya</taxon>
        <taxon>Ascomycota</taxon>
        <taxon>Pezizomycotina</taxon>
        <taxon>Eurotiomycetes</taxon>
        <taxon>Eurotiomycetidae</taxon>
        <taxon>Onygenales</taxon>
        <taxon>Ajellomycetaceae</taxon>
        <taxon>Histoplasma</taxon>
    </lineage>
</organism>
<dbReference type="OrthoDB" id="1748564at2759"/>
<dbReference type="GO" id="GO:0005085">
    <property type="term" value="F:guanyl-nucleotide exchange factor activity"/>
    <property type="evidence" value="ECO:0007669"/>
    <property type="project" value="InterPro"/>
</dbReference>
<evidence type="ECO:0000313" key="6">
    <source>
        <dbReference type="Proteomes" id="UP000670092"/>
    </source>
</evidence>
<evidence type="ECO:0000259" key="4">
    <source>
        <dbReference type="Pfam" id="PF06428"/>
    </source>
</evidence>
<feature type="region of interest" description="Disordered" evidence="3">
    <location>
        <begin position="68"/>
        <end position="106"/>
    </location>
</feature>
<dbReference type="EMBL" id="JAEVHI010000004">
    <property type="protein sequence ID" value="KAG5293898.1"/>
    <property type="molecule type" value="Genomic_DNA"/>
</dbReference>
<dbReference type="AlphaFoldDB" id="A0A8H8CZ06"/>
<dbReference type="InterPro" id="IPR040351">
    <property type="entry name" value="RAB3IL/RAB3IP/Sec2"/>
</dbReference>
<proteinExistence type="predicted"/>
<feature type="region of interest" description="Disordered" evidence="3">
    <location>
        <begin position="669"/>
        <end position="700"/>
    </location>
</feature>
<gene>
    <name evidence="5" type="primary">SEC2</name>
    <name evidence="5" type="ORF">I7I52_05369</name>
</gene>
<evidence type="ECO:0000256" key="3">
    <source>
        <dbReference type="SAM" id="MobiDB-lite"/>
    </source>
</evidence>
<sequence>MAELISIHGWGYPALRTSSTSTDPVQKLRTNSADVRSISPNRKIPKSKSTNALADIIAASGVHGVSRAALEGPSEHSLSTLRDPRVGSTSDLSTSASSPHHPDLSSEVANLSDKLIQALNSQTILDDTLAATRQELEQALIRIGQLEEQTRQYEADITNGVLMRRVDVETEWAKLKDEAAEQRTQRATIEKEKKAIELELENLTAALFEEANKMVAAAQLEREIVERRNEQLRAQIKDNEILLASQQEQLSELKVVIQNMNTDQDEIRSRTDASTTPSSPGTTHQHVSTIDRLLEAMNLTPTAPGSGEICPAPSTSYSHLMKPVCRTDIQSFEDFRAMIHLARSSKPSSRIGSGSYGGLNVMGFGNFTGNKESEHKHSYSNGSAMSLPGFPGSPNSNSPPRESHAAVLKESRFYKRALAEDIEPTLRLDAAPGISWLTRRTVLSSICEGALVVEYIPAVAAKYSFPCALCGEARKGGENARTHRFRTSDNENAQRYPMCTICLERLRSCCDFVGYLRLIVDGHVRILDEEDEKEAWEETIRLRERMFWARIGGGVVPAFLQSKCPEKDSSAPSIDTAYQKCEDKTVSVEDPFAPDLNAVANCTSQVRMNAFQARESDGPDGINNPDSGIGIGLTNFPTNANENELPVQRLSLSKPTAKANIDTKIFQLHESDSSRPMAPSNNSAGLDPQLKVTMPNKTEL</sequence>
<feature type="compositionally biased region" description="Low complexity" evidence="3">
    <location>
        <begin position="88"/>
        <end position="98"/>
    </location>
</feature>
<dbReference type="GO" id="GO:0051286">
    <property type="term" value="C:cell tip"/>
    <property type="evidence" value="ECO:0007669"/>
    <property type="project" value="TreeGrafter"/>
</dbReference>
<dbReference type="InterPro" id="IPR009449">
    <property type="entry name" value="Sec2_N"/>
</dbReference>
<feature type="compositionally biased region" description="Polar residues" evidence="3">
    <location>
        <begin position="16"/>
        <end position="40"/>
    </location>
</feature>
<dbReference type="CDD" id="cd21044">
    <property type="entry name" value="Rab11BD_RAB3IP_like"/>
    <property type="match status" value="1"/>
</dbReference>
<feature type="region of interest" description="Disordered" evidence="3">
    <location>
        <begin position="16"/>
        <end position="47"/>
    </location>
</feature>
<evidence type="ECO:0000256" key="2">
    <source>
        <dbReference type="SAM" id="Coils"/>
    </source>
</evidence>
<dbReference type="Proteomes" id="UP000670092">
    <property type="component" value="Unassembled WGS sequence"/>
</dbReference>
<feature type="coiled-coil region" evidence="2">
    <location>
        <begin position="129"/>
        <end position="263"/>
    </location>
</feature>
<feature type="domain" description="GDP/GTP exchange factor Sec2 N-terminal" evidence="4">
    <location>
        <begin position="122"/>
        <end position="261"/>
    </location>
</feature>
<feature type="compositionally biased region" description="Polar residues" evidence="3">
    <location>
        <begin position="272"/>
        <end position="286"/>
    </location>
</feature>
<dbReference type="PANTHER" id="PTHR14430:SF0">
    <property type="entry name" value="SEC2P DOMAIN-CONTAINING PROTEIN"/>
    <property type="match status" value="1"/>
</dbReference>
<dbReference type="PANTHER" id="PTHR14430">
    <property type="entry name" value="RABIN3-RELATED"/>
    <property type="match status" value="1"/>
</dbReference>